<name>H8XV25_FLAIG</name>
<dbReference type="RefSeq" id="WP_014388123.1">
    <property type="nucleotide sequence ID" value="NC_017025.1"/>
</dbReference>
<dbReference type="PATRIC" id="fig|1094466.5.peg.1009"/>
<reference evidence="2 3" key="1">
    <citation type="journal article" date="2012" name="J. Bacteriol.">
        <title>Complete Genome Sequence of Flavobacterium indicum GPSTA100-9T, Isolated from Warm Spring Water.</title>
        <authorList>
            <person name="Barbier P."/>
            <person name="Houel A."/>
            <person name="Loux V."/>
            <person name="Poulain J."/>
            <person name="Bernardet J.F."/>
            <person name="Touchon M."/>
            <person name="Duchaud E."/>
        </authorList>
    </citation>
    <scope>NUCLEOTIDE SEQUENCE [LARGE SCALE GENOMIC DNA]</scope>
    <source>
        <strain evidence="3">DSM 17447 / CIP 109464 / GPTSA100-9</strain>
    </source>
</reference>
<dbReference type="eggNOG" id="COG0495">
    <property type="taxonomic scope" value="Bacteria"/>
</dbReference>
<dbReference type="InterPro" id="IPR007139">
    <property type="entry name" value="DUF349"/>
</dbReference>
<accession>H8XV25</accession>
<evidence type="ECO:0000256" key="1">
    <source>
        <dbReference type="SAM" id="Coils"/>
    </source>
</evidence>
<dbReference type="KEGG" id="fin:KQS_05145"/>
<feature type="coiled-coil region" evidence="1">
    <location>
        <begin position="562"/>
        <end position="623"/>
    </location>
</feature>
<dbReference type="Pfam" id="PF03993">
    <property type="entry name" value="DUF349"/>
    <property type="match status" value="5"/>
</dbReference>
<keyword evidence="3" id="KW-1185">Reference proteome</keyword>
<dbReference type="AlphaFoldDB" id="H8XV25"/>
<organism evidence="2 3">
    <name type="scientific">Flavobacterium indicum (strain DSM 17447 / CIP 109464 / GPTSA100-9)</name>
    <dbReference type="NCBI Taxonomy" id="1094466"/>
    <lineage>
        <taxon>Bacteria</taxon>
        <taxon>Pseudomonadati</taxon>
        <taxon>Bacteroidota</taxon>
        <taxon>Flavobacteriia</taxon>
        <taxon>Flavobacteriales</taxon>
        <taxon>Flavobacteriaceae</taxon>
        <taxon>Flavobacterium</taxon>
    </lineage>
</organism>
<proteinExistence type="predicted"/>
<sequence>MLEEMNDNLPQADGQNSIEPIENVVEISAEEAMENHLAEASENGSIHENIEIPAKNYEALSMEELVDELSTLLAHDKIAAIKNHVEEVRKSFMDKFHHFIDEKRKEFYEQNDGTAEFEYHSPLKVKFDHIFDEYKARRTKHFNQIQNQLKANFVERTNLIEELKALIDNGESNMSDMFKKFNDIRDRWKKAGAIPKDKYNLIWNNFHFHTDRFYELVHLDKEVRDADFKNNLEQKLNIIAKSKQLLQETDLTKAFRELQLLHRVWKEEIGPVDKEHRERIWAEFSEVTKQMHDKREQMLAQARERELQNLAQKNTIIAQIYQLSQETVSTHSDWQKQIAKMEAFRQDFFNTGRVPAEATEETWNNFKLAVRNFNATKNSFYKDIKNEQQHNLERKLALIEKAKSFTETNDFETATPIMKQIQEDWKKIGHVPRKNSDEIWAEFKQICNAYFDRLHDSRKGEIEAEVAAFERKKEYLENLKTFELVGEHKTDLDAIKGHIAAWKELGKVPQNRRHIEGKFNKILDALFEKLSLSKKDSEMMKFANRLDQLSEGNDQRALVNEQLFIRRKIDELQSEIIQLENNIQFISNAKSDNPFIKEVHKSIDRNKEELKLWKEKLKKLNNLA</sequence>
<dbReference type="Proteomes" id="UP000007599">
    <property type="component" value="Chromosome I"/>
</dbReference>
<dbReference type="HOGENOM" id="CLU_019817_0_0_10"/>
<keyword evidence="1" id="KW-0175">Coiled coil</keyword>
<protein>
    <submittedName>
        <fullName evidence="2">Uncharacterized protein</fullName>
    </submittedName>
</protein>
<reference evidence="3" key="2">
    <citation type="submission" date="2012-03" db="EMBL/GenBank/DDBJ databases">
        <title>Complete genome sequence of Flavobacterium indicum GPTSA100-9T, isolated from warm spring water.</title>
        <authorList>
            <person name="Barbier P."/>
            <person name="Houel A."/>
            <person name="Loux V."/>
            <person name="Poulain J."/>
            <person name="Bernardet J.-F."/>
            <person name="Touchon M."/>
            <person name="Duchaud E."/>
        </authorList>
    </citation>
    <scope>NUCLEOTIDE SEQUENCE [LARGE SCALE GENOMIC DNA]</scope>
    <source>
        <strain evidence="3">DSM 17447 / CIP 109464 / GPTSA100-9</strain>
    </source>
</reference>
<evidence type="ECO:0000313" key="2">
    <source>
        <dbReference type="EMBL" id="CCG52995.1"/>
    </source>
</evidence>
<dbReference type="EMBL" id="HE774682">
    <property type="protein sequence ID" value="CCG52995.1"/>
    <property type="molecule type" value="Genomic_DNA"/>
</dbReference>
<dbReference type="STRING" id="1094466.KQS_05145"/>
<gene>
    <name evidence="2" type="ordered locus">KQS_05145</name>
</gene>
<evidence type="ECO:0000313" key="3">
    <source>
        <dbReference type="Proteomes" id="UP000007599"/>
    </source>
</evidence>
<dbReference type="OrthoDB" id="5422202at2"/>